<dbReference type="GO" id="GO:0003677">
    <property type="term" value="F:DNA binding"/>
    <property type="evidence" value="ECO:0007669"/>
    <property type="project" value="UniProtKB-KW"/>
</dbReference>
<feature type="domain" description="IclR-ED" evidence="5">
    <location>
        <begin position="79"/>
        <end position="262"/>
    </location>
</feature>
<evidence type="ECO:0000313" key="7">
    <source>
        <dbReference type="Proteomes" id="UP000593892"/>
    </source>
</evidence>
<keyword evidence="2" id="KW-0238">DNA-binding</keyword>
<proteinExistence type="predicted"/>
<dbReference type="Gene3D" id="3.30.450.40">
    <property type="match status" value="1"/>
</dbReference>
<dbReference type="KEGG" id="pfer:IRI77_15310"/>
<dbReference type="InterPro" id="IPR036390">
    <property type="entry name" value="WH_DNA-bd_sf"/>
</dbReference>
<feature type="domain" description="HTH iclR-type" evidence="4">
    <location>
        <begin position="16"/>
        <end position="78"/>
    </location>
</feature>
<dbReference type="InterPro" id="IPR029016">
    <property type="entry name" value="GAF-like_dom_sf"/>
</dbReference>
<protein>
    <submittedName>
        <fullName evidence="6">IclR family transcriptional regulator</fullName>
    </submittedName>
</protein>
<name>A0A7S7NXZ9_PALFE</name>
<evidence type="ECO:0000313" key="6">
    <source>
        <dbReference type="EMBL" id="QOY91259.1"/>
    </source>
</evidence>
<dbReference type="PANTHER" id="PTHR30136">
    <property type="entry name" value="HELIX-TURN-HELIX TRANSCRIPTIONAL REGULATOR, ICLR FAMILY"/>
    <property type="match status" value="1"/>
</dbReference>
<dbReference type="InterPro" id="IPR005471">
    <property type="entry name" value="Tscrpt_reg_IclR_N"/>
</dbReference>
<keyword evidence="7" id="KW-1185">Reference proteome</keyword>
<dbReference type="SUPFAM" id="SSF55781">
    <property type="entry name" value="GAF domain-like"/>
    <property type="match status" value="1"/>
</dbReference>
<dbReference type="RefSeq" id="WP_194452913.1">
    <property type="nucleotide sequence ID" value="NZ_CP063849.1"/>
</dbReference>
<dbReference type="Pfam" id="PF09339">
    <property type="entry name" value="HTH_IclR"/>
    <property type="match status" value="1"/>
</dbReference>
<keyword evidence="1" id="KW-0805">Transcription regulation</keyword>
<dbReference type="SUPFAM" id="SSF46785">
    <property type="entry name" value="Winged helix' DNA-binding domain"/>
    <property type="match status" value="1"/>
</dbReference>
<evidence type="ECO:0000256" key="2">
    <source>
        <dbReference type="ARBA" id="ARBA00023125"/>
    </source>
</evidence>
<dbReference type="EMBL" id="CP063849">
    <property type="protein sequence ID" value="QOY91259.1"/>
    <property type="molecule type" value="Genomic_DNA"/>
</dbReference>
<keyword evidence="3" id="KW-0804">Transcription</keyword>
<dbReference type="PROSITE" id="PS51077">
    <property type="entry name" value="HTH_ICLR"/>
    <property type="match status" value="1"/>
</dbReference>
<evidence type="ECO:0000256" key="3">
    <source>
        <dbReference type="ARBA" id="ARBA00023163"/>
    </source>
</evidence>
<sequence length="271" mass="29469">MAAIRPAGAESDPHYIELVGKVIQVLETLRDEPRGITLRDLSERTGQIKSSVHRIVSSLKRHGYAEQEISGGPYRLGLQAVTLARGAVDGISLLRVSKPMLRELADRFNESVYLAVVDGPRAIFVDVQESRRDLMLVGPLGAEVHFNATAAGKVIAAFSAPEAAGEILRRLQLKQLTERTLTDPAAVEREWSKVRRAGYARNDEETIVGAIFLAAPVFDATNTVCGSVSIGVPKARYQPALGESIAVALKETAERLSRALDAAGYHHARRR</sequence>
<dbReference type="Proteomes" id="UP000593892">
    <property type="component" value="Chromosome"/>
</dbReference>
<dbReference type="InterPro" id="IPR050707">
    <property type="entry name" value="HTH_MetabolicPath_Reg"/>
</dbReference>
<dbReference type="Gene3D" id="1.10.10.10">
    <property type="entry name" value="Winged helix-like DNA-binding domain superfamily/Winged helix DNA-binding domain"/>
    <property type="match status" value="1"/>
</dbReference>
<dbReference type="GO" id="GO:0003700">
    <property type="term" value="F:DNA-binding transcription factor activity"/>
    <property type="evidence" value="ECO:0007669"/>
    <property type="project" value="TreeGrafter"/>
</dbReference>
<evidence type="ECO:0000259" key="4">
    <source>
        <dbReference type="PROSITE" id="PS51077"/>
    </source>
</evidence>
<dbReference type="InterPro" id="IPR036388">
    <property type="entry name" value="WH-like_DNA-bd_sf"/>
</dbReference>
<reference evidence="6 7" key="1">
    <citation type="submission" date="2020-10" db="EMBL/GenBank/DDBJ databases">
        <title>Complete genome sequence of Paludibaculum fermentans P105T, a facultatively anaerobic acidobacterium capable of dissimilatory Fe(III) reduction.</title>
        <authorList>
            <person name="Dedysh S.N."/>
            <person name="Beletsky A.V."/>
            <person name="Kulichevskaya I.S."/>
            <person name="Mardanov A.V."/>
            <person name="Ravin N.V."/>
        </authorList>
    </citation>
    <scope>NUCLEOTIDE SEQUENCE [LARGE SCALE GENOMIC DNA]</scope>
    <source>
        <strain evidence="6 7">P105</strain>
    </source>
</reference>
<organism evidence="6 7">
    <name type="scientific">Paludibaculum fermentans</name>
    <dbReference type="NCBI Taxonomy" id="1473598"/>
    <lineage>
        <taxon>Bacteria</taxon>
        <taxon>Pseudomonadati</taxon>
        <taxon>Acidobacteriota</taxon>
        <taxon>Terriglobia</taxon>
        <taxon>Bryobacterales</taxon>
        <taxon>Bryobacteraceae</taxon>
        <taxon>Paludibaculum</taxon>
    </lineage>
</organism>
<evidence type="ECO:0000259" key="5">
    <source>
        <dbReference type="PROSITE" id="PS51078"/>
    </source>
</evidence>
<dbReference type="GO" id="GO:0045892">
    <property type="term" value="P:negative regulation of DNA-templated transcription"/>
    <property type="evidence" value="ECO:0007669"/>
    <property type="project" value="TreeGrafter"/>
</dbReference>
<dbReference type="AlphaFoldDB" id="A0A7S7NXZ9"/>
<dbReference type="InterPro" id="IPR014757">
    <property type="entry name" value="Tscrpt_reg_IclR_C"/>
</dbReference>
<accession>A0A7S7NXZ9</accession>
<dbReference type="Pfam" id="PF01614">
    <property type="entry name" value="IclR_C"/>
    <property type="match status" value="1"/>
</dbReference>
<dbReference type="PANTHER" id="PTHR30136:SF8">
    <property type="entry name" value="TRANSCRIPTIONAL REGULATORY PROTEIN"/>
    <property type="match status" value="1"/>
</dbReference>
<dbReference type="PROSITE" id="PS51078">
    <property type="entry name" value="ICLR_ED"/>
    <property type="match status" value="1"/>
</dbReference>
<evidence type="ECO:0000256" key="1">
    <source>
        <dbReference type="ARBA" id="ARBA00023015"/>
    </source>
</evidence>
<dbReference type="SMART" id="SM00346">
    <property type="entry name" value="HTH_ICLR"/>
    <property type="match status" value="1"/>
</dbReference>
<gene>
    <name evidence="6" type="ORF">IRI77_15310</name>
</gene>